<dbReference type="Pfam" id="PF00010">
    <property type="entry name" value="HLH"/>
    <property type="match status" value="1"/>
</dbReference>
<feature type="region of interest" description="Disordered" evidence="7">
    <location>
        <begin position="2002"/>
        <end position="2037"/>
    </location>
</feature>
<feature type="region of interest" description="Disordered" evidence="7">
    <location>
        <begin position="1278"/>
        <end position="1301"/>
    </location>
</feature>
<feature type="region of interest" description="Disordered" evidence="7">
    <location>
        <begin position="1224"/>
        <end position="1254"/>
    </location>
</feature>
<dbReference type="GO" id="GO:0046983">
    <property type="term" value="F:protein dimerization activity"/>
    <property type="evidence" value="ECO:0007669"/>
    <property type="project" value="InterPro"/>
</dbReference>
<feature type="compositionally biased region" description="Basic and acidic residues" evidence="7">
    <location>
        <begin position="1224"/>
        <end position="1235"/>
    </location>
</feature>
<feature type="compositionally biased region" description="Pro residues" evidence="7">
    <location>
        <begin position="1942"/>
        <end position="1957"/>
    </location>
</feature>
<feature type="region of interest" description="Disordered" evidence="7">
    <location>
        <begin position="2246"/>
        <end position="2267"/>
    </location>
</feature>
<feature type="compositionally biased region" description="Polar residues" evidence="7">
    <location>
        <begin position="1006"/>
        <end position="1019"/>
    </location>
</feature>
<feature type="region of interest" description="Disordered" evidence="7">
    <location>
        <begin position="414"/>
        <end position="457"/>
    </location>
</feature>
<dbReference type="STRING" id="240159.A0A4U5TUZ6"/>
<dbReference type="SUPFAM" id="SSF46785">
    <property type="entry name" value="Winged helix' DNA-binding domain"/>
    <property type="match status" value="1"/>
</dbReference>
<feature type="compositionally biased region" description="Basic and acidic residues" evidence="7">
    <location>
        <begin position="958"/>
        <end position="971"/>
    </location>
</feature>
<keyword evidence="6" id="KW-0175">Coiled coil</keyword>
<feature type="compositionally biased region" description="Polar residues" evidence="7">
    <location>
        <begin position="105"/>
        <end position="115"/>
    </location>
</feature>
<feature type="region of interest" description="Disordered" evidence="7">
    <location>
        <begin position="936"/>
        <end position="1057"/>
    </location>
</feature>
<dbReference type="InterPro" id="IPR036388">
    <property type="entry name" value="WH-like_DNA-bd_sf"/>
</dbReference>
<comment type="similarity">
    <text evidence="2 5">Belongs to the HSF family.</text>
</comment>
<feature type="region of interest" description="Disordered" evidence="7">
    <location>
        <begin position="1925"/>
        <end position="1957"/>
    </location>
</feature>
<dbReference type="GO" id="GO:0043565">
    <property type="term" value="F:sequence-specific DNA binding"/>
    <property type="evidence" value="ECO:0007669"/>
    <property type="project" value="InterPro"/>
</dbReference>
<feature type="coiled-coil region" evidence="6">
    <location>
        <begin position="2084"/>
        <end position="2111"/>
    </location>
</feature>
<sequence>MIRDVEDAVYISEYFYPKKFVFVVIVAQKLFSELIREAHVSLQRCNLDQLGINNSTSHRTEQTNTKTTAPMSNGQDVSKRESVRTRRGSSPAKKDCFEVCNDAASQGSSVDSGCQSKPEEQSEVNVKQHKRPAPLPLPALALFLKQHSTKSKKARSKSDSPPLGIPPENLSEPQTECRPLDHIGEPTGPSKDITGSGTGAHFSPDEIVFNVTGQDVETSYQLCGPSCPDDTTDPNGPRTDGVLDSVSFAENDGTEPAVPAGTPVLPKPDQPFCTSTATISATDTTSSLSPISSPPLDTVFPAPISPQAPTIAESCTLPSDSMNQSDSLLPDPECSSFGFEPLLPASSPEPLPPMPALLTLQLDSTTTEPSLKVVPPAEYPHPEGSGASVFKWHTVLPPLEPYIDTSFTPFQPAPQTLTLPSVTSPLLPSPTASHHEPQTFDTSTPHPDPVPSFQENEQSLPFPAELSPLALQLPLSPTFSSLDGDGLSPTPSITDLVHFFSTDDDLGMEVDFSNTEAVAAPCPPPTTETNTPEVSQQVQPAPANKPCKHKKKSQPRKLAKKDPDQKTDDAGYTSMQPNLEEVEEQLFISFTSKEALKLHVVDAPEETDSPPQTTHDVHLQQISDTPVNDKSSEVGGISLLDSINPNNFPAKLWRLVNNPANKAIRWDRLGEVVVIDHHLFERQFLSPIMDSADAFKTTNFSSFVRQLNLYGFRRADPTAKNKHHPTGDSGTFHYFSNPNFKRDHPELIVNLKRLTVNNKVKLQAGLDVKSRPPRRRVSGETARSLEEKIIAFEKILLRDLKLMRHRQVIHPVLQEVGLKMNLLDSTLAIDLQYLGVRLPIPPAGVQVKPQTQDMPTPQGVCAAFVSRTAGSGSDTQKKNLSAFCSDMLDEYLENEGRLIDERAASFSQPVEEPLVYELPTRSSSYVRTLNSVLKKQTGSPTSDLISGFIPPSKRHKLSLKESRTSRRENAKQRGPKHKLRPEPAAALLCTPVLGPAGSDPVHEQHTLQNPDSLSSQQPTFKRRKRLKPKTSSQTLSPYRSTTTVISEDMAPLESDSELRTAAANEASKRDGGPVMTRTLLRQKDLEDGVVWEGRPRTNITEERAAIALTSLFTLQGEPDRSHPADPETAPALPERLLPARLRLLQSGPLRQDQPLRPAPVHAGMQLPQTEGGPSQKPGRVRLSPSHHANNKKRRRKRRMKMAYILKEAESVSQPAKRVRTLWKRDIENSDPEPTHVPKPAPRSRPTERADNRNSCARVRAYRKKAHKEELIAVKSKTRLKPSRKRVPTFRTGSSPPGGFAECGSNPDQKLTSEMNCDVNIQLTWPDVVLWVLTFDSLAGEPGEPASLDRTQSPPAEPLPKPSKRLIILAECKWVSDADRNQVLKKLCERMALDRLDRPFWIKKYLISPISQTVEESGADRCIQYKIHISRPRLEREEPAGPVRLPPPRHRRRKAMKQQQVHLKQVAREAEPLEDWQREVEEEGAGPLEDWQREVEEEDIEEDMDSTAHHVHDGRERSKEEVRSKKKKMVTMALPFLTGISPAGFLSANRKQPGGTEHLVQVNRKFYPLAKIQLGKMGALHPANRLAAYLTGRVGSNRNQQGSTSSASGPCQNQSTGSTAQTASPVIPAVSGLAADPSPRSQAADTVLTIPAPPTVLQPAPVKVERAASSDQPSGKAPEGAESKVVTVKVFVRPTGGASQVRVAPGVPVNSDHMPGNVNPPPKGSQLLMVQVPGLQGKAPAPAVTPTAPGQRMVLQPVQAVPGVQYYRRPDGKLVQLVPISQLRPFNPNQLAPRGPSPSVHPVAPPETPVLNQTFPVTTVTTSPSHPSLSGLQSFSLGPAHSFLSNKETCTFRILPTNSSREPILVTCAKVPPTPRTNVAPGSFTLLHPFAAAAASPVNLISLKPSAGQGAELGVKTVTVSAVPVGPGEVQQKPASPQTTATRPPPPPPESKVTPVPTPCPPVDRISAAPEPACDPGDLDVICVEDETWRVATETVGVAEQSADAVEISSGSDGEQVDNALTIGDETDGDKDRETTSEMQRHLHNVLEKKRRVRLHRLFEGLRTTVGLSDITSKHSMLKKAVQVIQVLTKVEADLEEQKRRLMARRSRLLKAVARCDASGQEVPSVALETVVEQSQLIVDQRKPASVDFLSDHHEQQSGSSVKKMDDAQSITAAIETLCSTLDSRNCPKRRQLKQVQQDIWTEQNNEERLKSLKTCLSQQRDAYVREICQRSGKSEQSVLSELRHLTSSNQRTAEEPHQSANQLPAEAAASRAVDDIIITSSDLRQAPPTLTPVHQAQSSLQATPSVSHNASCMLRDRPRTVPNILSRRRKQAPPTTPPETTAESLALVPAEVLSLVGAALPGQPVLSLNPLQTLPPSDLLLQRHHHLVPEAPPPQVDSAGSDRIKEQNQVMVGGAPDSECLTSLLNEIVFLNQQVVTTATTTGVLSPRRLSSEVGPQDEGHAHSPWLLQLDSDSDDIVTMETVEVGLNNGPQPANENTTSGVLAPPPLLQMKKHVTREGQSEPRSFFHDDQSERFIYVYRCFYSEFKLKRQRATTATSDHGNERPRQRAIAITV</sequence>
<feature type="region of interest" description="Disordered" evidence="7">
    <location>
        <begin position="1501"/>
        <end position="1525"/>
    </location>
</feature>
<reference evidence="9 10" key="1">
    <citation type="submission" date="2019-01" db="EMBL/GenBank/DDBJ databases">
        <title>Genome Assembly of Collichthys lucidus.</title>
        <authorList>
            <person name="Cai M."/>
            <person name="Xiao S."/>
        </authorList>
    </citation>
    <scope>NUCLEOTIDE SEQUENCE [LARGE SCALE GENOMIC DNA]</scope>
    <source>
        <strain evidence="9">JT15FE1705JMU</strain>
        <tissue evidence="9">Muscle</tissue>
    </source>
</reference>
<dbReference type="Proteomes" id="UP000298787">
    <property type="component" value="Unassembled WGS sequence"/>
</dbReference>
<feature type="region of interest" description="Disordered" evidence="7">
    <location>
        <begin position="517"/>
        <end position="573"/>
    </location>
</feature>
<organism evidence="9 10">
    <name type="scientific">Collichthys lucidus</name>
    <name type="common">Big head croaker</name>
    <name type="synonym">Sciaena lucida</name>
    <dbReference type="NCBI Taxonomy" id="240159"/>
    <lineage>
        <taxon>Eukaryota</taxon>
        <taxon>Metazoa</taxon>
        <taxon>Chordata</taxon>
        <taxon>Craniata</taxon>
        <taxon>Vertebrata</taxon>
        <taxon>Euteleostomi</taxon>
        <taxon>Actinopterygii</taxon>
        <taxon>Neopterygii</taxon>
        <taxon>Teleostei</taxon>
        <taxon>Neoteleostei</taxon>
        <taxon>Acanthomorphata</taxon>
        <taxon>Eupercaria</taxon>
        <taxon>Sciaenidae</taxon>
        <taxon>Collichthys</taxon>
    </lineage>
</organism>
<dbReference type="PANTHER" id="PTHR10015">
    <property type="entry name" value="HEAT SHOCK TRANSCRIPTION FACTOR"/>
    <property type="match status" value="1"/>
</dbReference>
<dbReference type="SMART" id="SM00415">
    <property type="entry name" value="HSF"/>
    <property type="match status" value="1"/>
</dbReference>
<feature type="compositionally biased region" description="Basic and acidic residues" evidence="7">
    <location>
        <begin position="560"/>
        <end position="569"/>
    </location>
</feature>
<dbReference type="EMBL" id="ML240747">
    <property type="protein sequence ID" value="TKS65416.1"/>
    <property type="molecule type" value="Genomic_DNA"/>
</dbReference>
<accession>A0A4U5TUZ6</accession>
<feature type="region of interest" description="Disordered" evidence="7">
    <location>
        <begin position="1341"/>
        <end position="1360"/>
    </location>
</feature>
<feature type="region of interest" description="Disordered" evidence="7">
    <location>
        <begin position="2284"/>
        <end position="2343"/>
    </location>
</feature>
<dbReference type="InterPro" id="IPR036638">
    <property type="entry name" value="HLH_DNA-bd_sf"/>
</dbReference>
<evidence type="ECO:0000256" key="1">
    <source>
        <dbReference type="ARBA" id="ARBA00004123"/>
    </source>
</evidence>
<dbReference type="GO" id="GO:0003700">
    <property type="term" value="F:DNA-binding transcription factor activity"/>
    <property type="evidence" value="ECO:0007669"/>
    <property type="project" value="InterPro"/>
</dbReference>
<evidence type="ECO:0000256" key="7">
    <source>
        <dbReference type="SAM" id="MobiDB-lite"/>
    </source>
</evidence>
<dbReference type="InterPro" id="IPR036390">
    <property type="entry name" value="WH_DNA-bd_sf"/>
</dbReference>
<evidence type="ECO:0000256" key="3">
    <source>
        <dbReference type="ARBA" id="ARBA00023125"/>
    </source>
</evidence>
<evidence type="ECO:0000256" key="2">
    <source>
        <dbReference type="ARBA" id="ARBA00006403"/>
    </source>
</evidence>
<feature type="region of interest" description="Disordered" evidence="7">
    <location>
        <begin position="1595"/>
        <end position="1622"/>
    </location>
</feature>
<feature type="region of interest" description="Disordered" evidence="7">
    <location>
        <begin position="249"/>
        <end position="268"/>
    </location>
</feature>
<dbReference type="Gene3D" id="4.10.280.10">
    <property type="entry name" value="Helix-loop-helix DNA-binding domain"/>
    <property type="match status" value="1"/>
</dbReference>
<feature type="compositionally biased region" description="Polar residues" evidence="7">
    <location>
        <begin position="1029"/>
        <end position="1045"/>
    </location>
</feature>
<feature type="region of interest" description="Disordered" evidence="7">
    <location>
        <begin position="105"/>
        <end position="133"/>
    </location>
</feature>
<comment type="subcellular location">
    <subcellularLocation>
        <location evidence="1">Nucleus</location>
    </subcellularLocation>
</comment>
<dbReference type="SMART" id="SM00353">
    <property type="entry name" value="HLH"/>
    <property type="match status" value="1"/>
</dbReference>
<feature type="region of interest" description="Disordered" evidence="7">
    <location>
        <begin position="147"/>
        <end position="200"/>
    </location>
</feature>
<feature type="region of interest" description="Disordered" evidence="7">
    <location>
        <begin position="2553"/>
        <end position="2574"/>
    </location>
</feature>
<feature type="compositionally biased region" description="Basic residues" evidence="7">
    <location>
        <begin position="1278"/>
        <end position="1287"/>
    </location>
</feature>
<evidence type="ECO:0000256" key="4">
    <source>
        <dbReference type="ARBA" id="ARBA00023242"/>
    </source>
</evidence>
<evidence type="ECO:0000259" key="8">
    <source>
        <dbReference type="PROSITE" id="PS50888"/>
    </source>
</evidence>
<dbReference type="Gene3D" id="1.10.10.10">
    <property type="entry name" value="Winged helix-like DNA-binding domain superfamily/Winged helix DNA-binding domain"/>
    <property type="match status" value="1"/>
</dbReference>
<feature type="compositionally biased region" description="Low complexity" evidence="7">
    <location>
        <begin position="416"/>
        <end position="432"/>
    </location>
</feature>
<feature type="domain" description="BHLH" evidence="8">
    <location>
        <begin position="2038"/>
        <end position="2087"/>
    </location>
</feature>
<dbReference type="InterPro" id="IPR011598">
    <property type="entry name" value="bHLH_dom"/>
</dbReference>
<feature type="region of interest" description="Disordered" evidence="7">
    <location>
        <begin position="52"/>
        <end position="92"/>
    </location>
</feature>
<feature type="compositionally biased region" description="Polar residues" evidence="7">
    <location>
        <begin position="52"/>
        <end position="76"/>
    </location>
</feature>
<keyword evidence="10" id="KW-1185">Reference proteome</keyword>
<feature type="region of interest" description="Disordered" evidence="7">
    <location>
        <begin position="1661"/>
        <end position="1680"/>
    </location>
</feature>
<keyword evidence="4" id="KW-0539">Nucleus</keyword>
<evidence type="ECO:0000313" key="10">
    <source>
        <dbReference type="Proteomes" id="UP000298787"/>
    </source>
</evidence>
<feature type="region of interest" description="Disordered" evidence="7">
    <location>
        <begin position="1147"/>
        <end position="1196"/>
    </location>
</feature>
<gene>
    <name evidence="9" type="ORF">D9C73_028192</name>
</gene>
<dbReference type="GO" id="GO:0005634">
    <property type="term" value="C:nucleus"/>
    <property type="evidence" value="ECO:0007669"/>
    <property type="project" value="UniProtKB-SubCell"/>
</dbReference>
<proteinExistence type="inferred from homology"/>
<dbReference type="PANTHER" id="PTHR10015:SF278">
    <property type="entry name" value="HEAT SHOCK FACTOR PROTEIN 5"/>
    <property type="match status" value="1"/>
</dbReference>
<feature type="compositionally biased region" description="Basic and acidic residues" evidence="7">
    <location>
        <begin position="1505"/>
        <end position="1522"/>
    </location>
</feature>
<evidence type="ECO:0000256" key="5">
    <source>
        <dbReference type="RuleBase" id="RU004020"/>
    </source>
</evidence>
<dbReference type="InterPro" id="IPR000232">
    <property type="entry name" value="HSF_DNA-bd"/>
</dbReference>
<dbReference type="Pfam" id="PF00447">
    <property type="entry name" value="HSF_DNA-bind"/>
    <property type="match status" value="1"/>
</dbReference>
<protein>
    <submittedName>
        <fullName evidence="9">MAX gene-associated protein</fullName>
    </submittedName>
</protein>
<dbReference type="SUPFAM" id="SSF47459">
    <property type="entry name" value="HLH, helix-loop-helix DNA-binding domain"/>
    <property type="match status" value="1"/>
</dbReference>
<name>A0A4U5TUZ6_COLLU</name>
<keyword evidence="3" id="KW-0238">DNA-binding</keyword>
<feature type="compositionally biased region" description="Polar residues" evidence="7">
    <location>
        <begin position="2292"/>
        <end position="2310"/>
    </location>
</feature>
<feature type="compositionally biased region" description="Basic residues" evidence="7">
    <location>
        <begin position="546"/>
        <end position="559"/>
    </location>
</feature>
<evidence type="ECO:0000256" key="6">
    <source>
        <dbReference type="SAM" id="Coils"/>
    </source>
</evidence>
<evidence type="ECO:0000313" key="9">
    <source>
        <dbReference type="EMBL" id="TKS65416.1"/>
    </source>
</evidence>
<dbReference type="PROSITE" id="PS50888">
    <property type="entry name" value="BHLH"/>
    <property type="match status" value="1"/>
</dbReference>